<evidence type="ECO:0000313" key="4">
    <source>
        <dbReference type="EMBL" id="QHT30522.1"/>
    </source>
</evidence>
<keyword evidence="2" id="KW-1133">Transmembrane helix</keyword>
<dbReference type="Pfam" id="PF23983">
    <property type="entry name" value="P11_C"/>
    <property type="match status" value="1"/>
</dbReference>
<organism evidence="4">
    <name type="scientific">viral metagenome</name>
    <dbReference type="NCBI Taxonomy" id="1070528"/>
    <lineage>
        <taxon>unclassified sequences</taxon>
        <taxon>metagenomes</taxon>
        <taxon>organismal metagenomes</taxon>
    </lineage>
</organism>
<protein>
    <recommendedName>
        <fullName evidence="3">Minor capsid protein P11 C-terminal conserved region domain-containing protein</fullName>
    </recommendedName>
</protein>
<feature type="domain" description="Minor capsid protein P11 C-terminal conserved region" evidence="3">
    <location>
        <begin position="133"/>
        <end position="209"/>
    </location>
</feature>
<keyword evidence="2" id="KW-0472">Membrane</keyword>
<feature type="transmembrane region" description="Helical" evidence="2">
    <location>
        <begin position="6"/>
        <end position="27"/>
    </location>
</feature>
<dbReference type="InterPro" id="IPR055730">
    <property type="entry name" value="P11_C"/>
</dbReference>
<dbReference type="EMBL" id="MN738902">
    <property type="protein sequence ID" value="QHT30522.1"/>
    <property type="molecule type" value="Genomic_DNA"/>
</dbReference>
<evidence type="ECO:0000259" key="3">
    <source>
        <dbReference type="Pfam" id="PF23983"/>
    </source>
</evidence>
<accession>A0A6C0EPA4</accession>
<evidence type="ECO:0000256" key="1">
    <source>
        <dbReference type="SAM" id="MobiDB-lite"/>
    </source>
</evidence>
<dbReference type="AlphaFoldDB" id="A0A6C0EPA4"/>
<sequence length="220" mass="23685">MSSSNSSSIVISFSIAILLLLTLLLLISYNSKCKMDNIERFENDVMIPGTNQIKDILSNNKNEFFSVASNSNNYVNLDAASNPVQGSINPNDDKPGYSSPSGTYMSPNATEPFVGDTNNNIDDGQSCFIRDRLTSSDLLPKGTDSKWTLINPAGSGMLGDQNFLTAGYHVGINTIGQSLRNANLQLRSEPPNPQVAVSPWGISTIEPDIRTVGFEIGSSS</sequence>
<proteinExistence type="predicted"/>
<keyword evidence="2" id="KW-0812">Transmembrane</keyword>
<reference evidence="4" key="1">
    <citation type="journal article" date="2020" name="Nature">
        <title>Giant virus diversity and host interactions through global metagenomics.</title>
        <authorList>
            <person name="Schulz F."/>
            <person name="Roux S."/>
            <person name="Paez-Espino D."/>
            <person name="Jungbluth S."/>
            <person name="Walsh D.A."/>
            <person name="Denef V.J."/>
            <person name="McMahon K.D."/>
            <person name="Konstantinidis K.T."/>
            <person name="Eloe-Fadrosh E.A."/>
            <person name="Kyrpides N.C."/>
            <person name="Woyke T."/>
        </authorList>
    </citation>
    <scope>NUCLEOTIDE SEQUENCE</scope>
    <source>
        <strain evidence="4">GVMAG-M-3300009151-35</strain>
    </source>
</reference>
<evidence type="ECO:0000256" key="2">
    <source>
        <dbReference type="SAM" id="Phobius"/>
    </source>
</evidence>
<name>A0A6C0EPA4_9ZZZZ</name>
<feature type="region of interest" description="Disordered" evidence="1">
    <location>
        <begin position="82"/>
        <end position="106"/>
    </location>
</feature>